<keyword evidence="3 6" id="KW-0812">Transmembrane</keyword>
<keyword evidence="2" id="KW-1003">Cell membrane</keyword>
<evidence type="ECO:0000259" key="7">
    <source>
        <dbReference type="PROSITE" id="PS50156"/>
    </source>
</evidence>
<keyword evidence="9" id="KW-1185">Reference proteome</keyword>
<keyword evidence="5 6" id="KW-0472">Membrane</keyword>
<dbReference type="InterPro" id="IPR000731">
    <property type="entry name" value="SSD"/>
</dbReference>
<organism evidence="8 9">
    <name type="scientific">Agrilutibacter solisilvae</name>
    <dbReference type="NCBI Taxonomy" id="2763317"/>
    <lineage>
        <taxon>Bacteria</taxon>
        <taxon>Pseudomonadati</taxon>
        <taxon>Pseudomonadota</taxon>
        <taxon>Gammaproteobacteria</taxon>
        <taxon>Lysobacterales</taxon>
        <taxon>Lysobacteraceae</taxon>
        <taxon>Agrilutibacter</taxon>
    </lineage>
</organism>
<dbReference type="Gene3D" id="1.20.1640.10">
    <property type="entry name" value="Multidrug efflux transporter AcrB transmembrane domain"/>
    <property type="match status" value="2"/>
</dbReference>
<dbReference type="SUPFAM" id="SSF82866">
    <property type="entry name" value="Multidrug efflux transporter AcrB transmembrane domain"/>
    <property type="match status" value="2"/>
</dbReference>
<dbReference type="AlphaFoldDB" id="A0A974Y4B3"/>
<dbReference type="GO" id="GO:0005886">
    <property type="term" value="C:plasma membrane"/>
    <property type="evidence" value="ECO:0007669"/>
    <property type="project" value="UniProtKB-SubCell"/>
</dbReference>
<dbReference type="PROSITE" id="PS50156">
    <property type="entry name" value="SSD"/>
    <property type="match status" value="1"/>
</dbReference>
<evidence type="ECO:0000256" key="2">
    <source>
        <dbReference type="ARBA" id="ARBA00022475"/>
    </source>
</evidence>
<name>A0A974Y4B3_9GAMM</name>
<protein>
    <submittedName>
        <fullName evidence="8">MMPL family transporter</fullName>
    </submittedName>
</protein>
<dbReference type="RefSeq" id="WP_200612858.1">
    <property type="nucleotide sequence ID" value="NZ_CP071518.1"/>
</dbReference>
<feature type="transmembrane region" description="Helical" evidence="6">
    <location>
        <begin position="674"/>
        <end position="694"/>
    </location>
</feature>
<feature type="transmembrane region" description="Helical" evidence="6">
    <location>
        <begin position="746"/>
        <end position="765"/>
    </location>
</feature>
<feature type="transmembrane region" description="Helical" evidence="6">
    <location>
        <begin position="250"/>
        <end position="273"/>
    </location>
</feature>
<feature type="transmembrane region" description="Helical" evidence="6">
    <location>
        <begin position="623"/>
        <end position="639"/>
    </location>
</feature>
<evidence type="ECO:0000256" key="5">
    <source>
        <dbReference type="ARBA" id="ARBA00023136"/>
    </source>
</evidence>
<gene>
    <name evidence="8" type="ORF">I8J32_012930</name>
</gene>
<dbReference type="InterPro" id="IPR050545">
    <property type="entry name" value="Mycobact_MmpL"/>
</dbReference>
<dbReference type="KEGG" id="lsf:I8J32_012930"/>
<feature type="transmembrane region" description="Helical" evidence="6">
    <location>
        <begin position="227"/>
        <end position="244"/>
    </location>
</feature>
<keyword evidence="4 6" id="KW-1133">Transmembrane helix</keyword>
<dbReference type="EMBL" id="CP071518">
    <property type="protein sequence ID" value="QSX77641.1"/>
    <property type="molecule type" value="Genomic_DNA"/>
</dbReference>
<feature type="domain" description="SSD" evidence="7">
    <location>
        <begin position="254"/>
        <end position="384"/>
    </location>
</feature>
<feature type="transmembrane region" description="Helical" evidence="6">
    <location>
        <begin position="720"/>
        <end position="740"/>
    </location>
</feature>
<proteinExistence type="predicted"/>
<accession>A0A974Y4B3</accession>
<evidence type="ECO:0000313" key="8">
    <source>
        <dbReference type="EMBL" id="QSX77641.1"/>
    </source>
</evidence>
<dbReference type="Proteomes" id="UP000639274">
    <property type="component" value="Chromosome"/>
</dbReference>
<dbReference type="Pfam" id="PF03176">
    <property type="entry name" value="MMPL"/>
    <property type="match status" value="2"/>
</dbReference>
<feature type="transmembrane region" description="Helical" evidence="6">
    <location>
        <begin position="20"/>
        <end position="40"/>
    </location>
</feature>
<dbReference type="PANTHER" id="PTHR33406">
    <property type="entry name" value="MEMBRANE PROTEIN MJ1562-RELATED"/>
    <property type="match status" value="1"/>
</dbReference>
<dbReference type="InterPro" id="IPR004869">
    <property type="entry name" value="MMPL_dom"/>
</dbReference>
<sequence>MNVIKYLLELHARSVVRHRWWILVLGLLATLALGAQIGSLRINNDPDLWAPQNHEFTRTTRELERVFGGRNFTIIGLYPTSGDVYQPGILKKVQAIQQAIEAMPQAVRRNVVSLGARRVKDISATSEGMAAREMLDPIPTTPAEFAALRQAVARNPIYIDALVSSDGRAAAIVADFTVDGRDAAYAPLHERIQEVLAPHRDATVEIVVGGQPVNAAHLEMAMQKMPVYFGIAFLIILAVQYFAFRSVQGMVLPLATGLLAVVWGLGTMALAGVSMDALNTTTPILIMAVATGHSVQILKRYYEELALRAPGAIDLRQASREAVEASLRLVAPVMAIAGLIAAAAFFSLLVSDVEMIRNFGLFAGCGILAAMVIELTIIPALRAILPPKLPPALRRQDVLDRGLARLGVWLTDPRHARRVVGACLVMLAVVSLGALRIEADSSFKQYFQPDSPVRQADARLNASFGGTDSVAFLIEGPTPDSMKDPRVLLAMRHLQDFLEAQPHVGKTQSVADLLARMNQAMHGDDPSRNSVPTAPNLAAQYLLLYSLSGDPEDFDNLVDASYQRAVVWAYLKTDSTTYALDLYQRSLPLIAREFPPGFNVRLGGSLPQTVASNESLVATKTSNILQIALIVFVLSSLALRSLVGGLLVVVPLAAIVLMNLGLMGWLGVPLDMGTASITAMVTGIGADYEIYMLYRLREEYRRHADLDGALQRSLATSGKAVLLVAISIAGGYAALLISDFEFYPRLGSTMMITMGASAVLSLLFLRAMVALIRPRFITGVTVPVGALPVSTS</sequence>
<feature type="transmembrane region" description="Helical" evidence="6">
    <location>
        <begin position="329"/>
        <end position="349"/>
    </location>
</feature>
<evidence type="ECO:0000256" key="1">
    <source>
        <dbReference type="ARBA" id="ARBA00004651"/>
    </source>
</evidence>
<feature type="transmembrane region" description="Helical" evidence="6">
    <location>
        <begin position="646"/>
        <end position="668"/>
    </location>
</feature>
<dbReference type="PANTHER" id="PTHR33406:SF13">
    <property type="entry name" value="MEMBRANE PROTEIN YDFJ"/>
    <property type="match status" value="1"/>
</dbReference>
<reference evidence="8 9" key="1">
    <citation type="submission" date="2021-03" db="EMBL/GenBank/DDBJ databases">
        <title>Lysobacter sp. nov. isolated from soil of gangwondo yeongwol, south Korea.</title>
        <authorList>
            <person name="Kim K.R."/>
            <person name="Kim K.H."/>
            <person name="Jeon C.O."/>
        </authorList>
    </citation>
    <scope>NUCLEOTIDE SEQUENCE [LARGE SCALE GENOMIC DNA]</scope>
    <source>
        <strain evidence="8 9">R19</strain>
    </source>
</reference>
<evidence type="ECO:0000256" key="4">
    <source>
        <dbReference type="ARBA" id="ARBA00022989"/>
    </source>
</evidence>
<evidence type="ECO:0000256" key="6">
    <source>
        <dbReference type="SAM" id="Phobius"/>
    </source>
</evidence>
<evidence type="ECO:0000256" key="3">
    <source>
        <dbReference type="ARBA" id="ARBA00022692"/>
    </source>
</evidence>
<evidence type="ECO:0000313" key="9">
    <source>
        <dbReference type="Proteomes" id="UP000639274"/>
    </source>
</evidence>
<comment type="subcellular location">
    <subcellularLocation>
        <location evidence="1">Cell membrane</location>
        <topology evidence="1">Multi-pass membrane protein</topology>
    </subcellularLocation>
</comment>
<feature type="transmembrane region" description="Helical" evidence="6">
    <location>
        <begin position="361"/>
        <end position="385"/>
    </location>
</feature>